<reference evidence="4" key="1">
    <citation type="submission" date="2022-01" db="EMBL/GenBank/DDBJ databases">
        <title>Neisseria sp. ZJ104.</title>
        <authorList>
            <person name="Yang C."/>
        </authorList>
    </citation>
    <scope>NUCLEOTIDE SEQUENCE</scope>
    <source>
        <strain evidence="4">ZJ104</strain>
    </source>
</reference>
<dbReference type="InterPro" id="IPR016181">
    <property type="entry name" value="Acyl_CoA_acyltransferase"/>
</dbReference>
<dbReference type="RefSeq" id="WP_237093193.1">
    <property type="nucleotide sequence ID" value="NZ_JAKKDL010000013.1"/>
</dbReference>
<name>A0AAW5AQ48_9NEIS</name>
<dbReference type="EMBL" id="JAKKDL010000013">
    <property type="protein sequence ID" value="MCF7530327.1"/>
    <property type="molecule type" value="Genomic_DNA"/>
</dbReference>
<proteinExistence type="predicted"/>
<organism evidence="4 5">
    <name type="scientific">Neisseria lisongii</name>
    <dbReference type="NCBI Taxonomy" id="2912188"/>
    <lineage>
        <taxon>Bacteria</taxon>
        <taxon>Pseudomonadati</taxon>
        <taxon>Pseudomonadota</taxon>
        <taxon>Betaproteobacteria</taxon>
        <taxon>Neisseriales</taxon>
        <taxon>Neisseriaceae</taxon>
        <taxon>Neisseria</taxon>
    </lineage>
</organism>
<protein>
    <submittedName>
        <fullName evidence="4">N-acetyltransferase family protein</fullName>
    </submittedName>
</protein>
<evidence type="ECO:0000313" key="4">
    <source>
        <dbReference type="EMBL" id="MCF7530327.1"/>
    </source>
</evidence>
<comment type="caution">
    <text evidence="4">The sequence shown here is derived from an EMBL/GenBank/DDBJ whole genome shotgun (WGS) entry which is preliminary data.</text>
</comment>
<dbReference type="Pfam" id="PF00583">
    <property type="entry name" value="Acetyltransf_1"/>
    <property type="match status" value="1"/>
</dbReference>
<keyword evidence="2" id="KW-0012">Acyltransferase</keyword>
<dbReference type="CDD" id="cd04301">
    <property type="entry name" value="NAT_SF"/>
    <property type="match status" value="1"/>
</dbReference>
<dbReference type="PANTHER" id="PTHR43072:SF23">
    <property type="entry name" value="UPF0039 PROTEIN C11D3.02C"/>
    <property type="match status" value="1"/>
</dbReference>
<feature type="domain" description="N-acetyltransferase" evidence="3">
    <location>
        <begin position="3"/>
        <end position="156"/>
    </location>
</feature>
<dbReference type="InterPro" id="IPR000182">
    <property type="entry name" value="GNAT_dom"/>
</dbReference>
<evidence type="ECO:0000256" key="2">
    <source>
        <dbReference type="ARBA" id="ARBA00023315"/>
    </source>
</evidence>
<accession>A0AAW5AQ48</accession>
<dbReference type="Gene3D" id="3.40.630.30">
    <property type="match status" value="1"/>
</dbReference>
<dbReference type="PANTHER" id="PTHR43072">
    <property type="entry name" value="N-ACETYLTRANSFERASE"/>
    <property type="match status" value="1"/>
</dbReference>
<sequence length="167" mass="18387">MSYFFREATQADLPEIVAIYNSTIAARSSTADLQPVSVAQRQAWFDVHGGSRPIYVLAESSGCIAAWGSFSDYYPRRAYHISAEISIYVRQEQRGGGLGAQLLENMLAAAPKLGIRNVLAVVFAHNQASIALFERFGFQTWGRLPQVCDLETKLADIVILGKCLETV</sequence>
<dbReference type="GO" id="GO:0016747">
    <property type="term" value="F:acyltransferase activity, transferring groups other than amino-acyl groups"/>
    <property type="evidence" value="ECO:0007669"/>
    <property type="project" value="InterPro"/>
</dbReference>
<dbReference type="Proteomes" id="UP001201397">
    <property type="component" value="Unassembled WGS sequence"/>
</dbReference>
<evidence type="ECO:0000256" key="1">
    <source>
        <dbReference type="ARBA" id="ARBA00022679"/>
    </source>
</evidence>
<evidence type="ECO:0000259" key="3">
    <source>
        <dbReference type="PROSITE" id="PS51186"/>
    </source>
</evidence>
<keyword evidence="1" id="KW-0808">Transferase</keyword>
<dbReference type="PROSITE" id="PS51186">
    <property type="entry name" value="GNAT"/>
    <property type="match status" value="1"/>
</dbReference>
<dbReference type="AlphaFoldDB" id="A0AAW5AQ48"/>
<dbReference type="SUPFAM" id="SSF55729">
    <property type="entry name" value="Acyl-CoA N-acyltransferases (Nat)"/>
    <property type="match status" value="1"/>
</dbReference>
<gene>
    <name evidence="4" type="ORF">L4H06_08830</name>
</gene>
<evidence type="ECO:0000313" key="5">
    <source>
        <dbReference type="Proteomes" id="UP001201397"/>
    </source>
</evidence>